<sequence>EIMAKEGTRTGINVGMVARLALRRVDELTKKIEALEKIVGTAK</sequence>
<gene>
    <name evidence="1" type="ORF">S01H1_31094</name>
</gene>
<name>X0T357_9ZZZZ</name>
<feature type="non-terminal residue" evidence="1">
    <location>
        <position position="1"/>
    </location>
</feature>
<dbReference type="AlphaFoldDB" id="X0T357"/>
<organism evidence="1">
    <name type="scientific">marine sediment metagenome</name>
    <dbReference type="NCBI Taxonomy" id="412755"/>
    <lineage>
        <taxon>unclassified sequences</taxon>
        <taxon>metagenomes</taxon>
        <taxon>ecological metagenomes</taxon>
    </lineage>
</organism>
<protein>
    <submittedName>
        <fullName evidence="1">Uncharacterized protein</fullName>
    </submittedName>
</protein>
<proteinExistence type="predicted"/>
<accession>X0T357</accession>
<evidence type="ECO:0000313" key="1">
    <source>
        <dbReference type="EMBL" id="GAF87928.1"/>
    </source>
</evidence>
<reference evidence="1" key="1">
    <citation type="journal article" date="2014" name="Front. Microbiol.">
        <title>High frequency of phylogenetically diverse reductive dehalogenase-homologous genes in deep subseafloor sedimentary metagenomes.</title>
        <authorList>
            <person name="Kawai M."/>
            <person name="Futagami T."/>
            <person name="Toyoda A."/>
            <person name="Takaki Y."/>
            <person name="Nishi S."/>
            <person name="Hori S."/>
            <person name="Arai W."/>
            <person name="Tsubouchi T."/>
            <person name="Morono Y."/>
            <person name="Uchiyama I."/>
            <person name="Ito T."/>
            <person name="Fujiyama A."/>
            <person name="Inagaki F."/>
            <person name="Takami H."/>
        </authorList>
    </citation>
    <scope>NUCLEOTIDE SEQUENCE</scope>
    <source>
        <strain evidence="1">Expedition CK06-06</strain>
    </source>
</reference>
<dbReference type="EMBL" id="BARS01019167">
    <property type="protein sequence ID" value="GAF87928.1"/>
    <property type="molecule type" value="Genomic_DNA"/>
</dbReference>
<comment type="caution">
    <text evidence="1">The sequence shown here is derived from an EMBL/GenBank/DDBJ whole genome shotgun (WGS) entry which is preliminary data.</text>
</comment>